<organism evidence="1 2">
    <name type="scientific">SAR324 cluster bacterium</name>
    <dbReference type="NCBI Taxonomy" id="2024889"/>
    <lineage>
        <taxon>Bacteria</taxon>
        <taxon>Deltaproteobacteria</taxon>
        <taxon>SAR324 cluster</taxon>
    </lineage>
</organism>
<sequence length="667" mass="74704">MSSKKIPRREFLKRSASGLALAMAAGSLSGFSFFPHIKNKNIARKVLALGIDGMDPQILNKLVSKGKMPTFAKLIQEGRYRELQTTLPPQSPVAWASFITGANPGKHGIYDFVARDPKTFTPYLSTSRSYPSGLSLKLGGWQLPLKSGRVELLRKGLPFWSPLEEHDIPVVLSQLPANFPVQQSETKALSGMGTPDLLGTYGTSTVFTEEEIKNADSFTGTRVIRIKGSDHTFKTSLGGPANSFRKDGNPVEAPLTIYRDPSEDSVNIVLSDQEVLLRKGEWSKWIPVKFQLVPLAASIKGIVRIYLQSVHPKLRLYVSPINVDPLDSDLPISSPKDYSVELAEHLGRFYTQGFPEDTKALSNDIFSDQEFFNQAKLVLEERRAAYEYSLQNFKEGVLFFYFSSVDQCSHMLYRAMYPEHPLFPKDAPEEVYGALPYLYKQMDDLLRQTLDGMDSDTTLLVLSDHGFAPFRREVNLSTWLAENGYTAFTDRSKMHTTDLYEYVNWAKTSAYVLGINSIYLNLKGREKQGSVEHQKAEQIKNEIIEKLRVLKDPDTGEQVALAAYDGKKAYWGPEVINAPDIVVGYNRGYRISDSAVLGKFPEGIVVDRKDKWSADHCMDPSLVPGVFLSNKDIISEKPGLWDLAPTILHEFGIETPKEMDGHPVLKA</sequence>
<dbReference type="SUPFAM" id="SSF53649">
    <property type="entry name" value="Alkaline phosphatase-like"/>
    <property type="match status" value="1"/>
</dbReference>
<dbReference type="PANTHER" id="PTHR10151">
    <property type="entry name" value="ECTONUCLEOTIDE PYROPHOSPHATASE/PHOSPHODIESTERASE"/>
    <property type="match status" value="1"/>
</dbReference>
<name>A0A7X9FUF9_9DELT</name>
<comment type="caution">
    <text evidence="1">The sequence shown here is derived from an EMBL/GenBank/DDBJ whole genome shotgun (WGS) entry which is preliminary data.</text>
</comment>
<evidence type="ECO:0000313" key="2">
    <source>
        <dbReference type="Proteomes" id="UP000524246"/>
    </source>
</evidence>
<dbReference type="PANTHER" id="PTHR10151:SF120">
    <property type="entry name" value="BIS(5'-ADENOSYL)-TRIPHOSPHATASE"/>
    <property type="match status" value="1"/>
</dbReference>
<dbReference type="Gene3D" id="3.40.720.10">
    <property type="entry name" value="Alkaline Phosphatase, subunit A"/>
    <property type="match status" value="2"/>
</dbReference>
<accession>A0A7X9FUF9</accession>
<evidence type="ECO:0008006" key="3">
    <source>
        <dbReference type="Google" id="ProtNLM"/>
    </source>
</evidence>
<dbReference type="InterPro" id="IPR017850">
    <property type="entry name" value="Alkaline_phosphatase_core_sf"/>
</dbReference>
<dbReference type="Proteomes" id="UP000524246">
    <property type="component" value="Unassembled WGS sequence"/>
</dbReference>
<gene>
    <name evidence="1" type="ORF">GYA55_12545</name>
</gene>
<dbReference type="InterPro" id="IPR006311">
    <property type="entry name" value="TAT_signal"/>
</dbReference>
<dbReference type="GO" id="GO:0016787">
    <property type="term" value="F:hydrolase activity"/>
    <property type="evidence" value="ECO:0007669"/>
    <property type="project" value="UniProtKB-ARBA"/>
</dbReference>
<dbReference type="AlphaFoldDB" id="A0A7X9FUF9"/>
<proteinExistence type="predicted"/>
<dbReference type="Pfam" id="PF01663">
    <property type="entry name" value="Phosphodiest"/>
    <property type="match status" value="2"/>
</dbReference>
<protein>
    <recommendedName>
        <fullName evidence="3">Nucleotide pyrophosphatase</fullName>
    </recommendedName>
</protein>
<dbReference type="PROSITE" id="PS51318">
    <property type="entry name" value="TAT"/>
    <property type="match status" value="1"/>
</dbReference>
<evidence type="ECO:0000313" key="1">
    <source>
        <dbReference type="EMBL" id="NMC63984.1"/>
    </source>
</evidence>
<dbReference type="InterPro" id="IPR002591">
    <property type="entry name" value="Phosphodiest/P_Trfase"/>
</dbReference>
<dbReference type="EMBL" id="JAAZON010000573">
    <property type="protein sequence ID" value="NMC63984.1"/>
    <property type="molecule type" value="Genomic_DNA"/>
</dbReference>
<reference evidence="1 2" key="1">
    <citation type="journal article" date="2020" name="Biotechnol. Biofuels">
        <title>New insights from the biogas microbiome by comprehensive genome-resolved metagenomics of nearly 1600 species originating from multiple anaerobic digesters.</title>
        <authorList>
            <person name="Campanaro S."/>
            <person name="Treu L."/>
            <person name="Rodriguez-R L.M."/>
            <person name="Kovalovszki A."/>
            <person name="Ziels R.M."/>
            <person name="Maus I."/>
            <person name="Zhu X."/>
            <person name="Kougias P.G."/>
            <person name="Basile A."/>
            <person name="Luo G."/>
            <person name="Schluter A."/>
            <person name="Konstantinidis K.T."/>
            <person name="Angelidaki I."/>
        </authorList>
    </citation>
    <scope>NUCLEOTIDE SEQUENCE [LARGE SCALE GENOMIC DNA]</scope>
    <source>
        <strain evidence="1">AS27yjCOA_65</strain>
    </source>
</reference>